<keyword evidence="2" id="KW-1185">Reference proteome</keyword>
<gene>
    <name evidence="1" type="ORF">KV110_01790</name>
</gene>
<dbReference type="Proteomes" id="UP000694257">
    <property type="component" value="Chromosome"/>
</dbReference>
<reference evidence="1 2" key="1">
    <citation type="submission" date="2021-07" db="EMBL/GenBank/DDBJ databases">
        <title>Whole Genome Sequence of Nocardia Iowensis.</title>
        <authorList>
            <person name="Lamm A."/>
            <person name="Collins-Fairclough A.M."/>
            <person name="Bunk B."/>
            <person name="Sproer C."/>
        </authorList>
    </citation>
    <scope>NUCLEOTIDE SEQUENCE [LARGE SCALE GENOMIC DNA]</scope>
    <source>
        <strain evidence="1 2">NRRL 5646</strain>
    </source>
</reference>
<protein>
    <submittedName>
        <fullName evidence="1">Uncharacterized protein</fullName>
    </submittedName>
</protein>
<evidence type="ECO:0000313" key="2">
    <source>
        <dbReference type="Proteomes" id="UP000694257"/>
    </source>
</evidence>
<proteinExistence type="predicted"/>
<sequence length="107" mass="11886">MARPTYGYVARRAYSHEGAGLVLTEDEAKVVAAGWVGQFYCRELYRWVCGVTAIDPKTLVSEAHKLLDDLALHRDDWPHTGQAEPSIAAASALVRYLEALQDKGLRE</sequence>
<evidence type="ECO:0000313" key="1">
    <source>
        <dbReference type="EMBL" id="QXN91949.1"/>
    </source>
</evidence>
<dbReference type="EMBL" id="CP078145">
    <property type="protein sequence ID" value="QXN91949.1"/>
    <property type="molecule type" value="Genomic_DNA"/>
</dbReference>
<name>A0ABX8RQQ1_NOCIO</name>
<accession>A0ABX8RQQ1</accession>
<organism evidence="1 2">
    <name type="scientific">Nocardia iowensis</name>
    <dbReference type="NCBI Taxonomy" id="204891"/>
    <lineage>
        <taxon>Bacteria</taxon>
        <taxon>Bacillati</taxon>
        <taxon>Actinomycetota</taxon>
        <taxon>Actinomycetes</taxon>
        <taxon>Mycobacteriales</taxon>
        <taxon>Nocardiaceae</taxon>
        <taxon>Nocardia</taxon>
    </lineage>
</organism>
<dbReference type="RefSeq" id="WP_218472798.1">
    <property type="nucleotide sequence ID" value="NZ_BAABJN010000009.1"/>
</dbReference>